<reference evidence="1 2" key="1">
    <citation type="submission" date="2016-10" db="EMBL/GenBank/DDBJ databases">
        <authorList>
            <person name="de Groot N.N."/>
        </authorList>
    </citation>
    <scope>NUCLEOTIDE SEQUENCE [LARGE SCALE GENOMIC DNA]</scope>
    <source>
        <strain evidence="2">DSM 938 / 37b4</strain>
    </source>
</reference>
<organism evidence="1 2">
    <name type="scientific">Rhodobacter capsulatus</name>
    <name type="common">Rhodopseudomonas capsulata</name>
    <dbReference type="NCBI Taxonomy" id="1061"/>
    <lineage>
        <taxon>Bacteria</taxon>
        <taxon>Pseudomonadati</taxon>
        <taxon>Pseudomonadota</taxon>
        <taxon>Alphaproteobacteria</taxon>
        <taxon>Rhodobacterales</taxon>
        <taxon>Rhodobacter group</taxon>
        <taxon>Rhodobacter</taxon>
    </lineage>
</organism>
<proteinExistence type="predicted"/>
<gene>
    <name evidence="1" type="ORF">SAMN04244550_01646</name>
</gene>
<protein>
    <submittedName>
        <fullName evidence="1">Uncharacterized protein</fullName>
    </submittedName>
</protein>
<dbReference type="AlphaFoldDB" id="A0A1G7I3D3"/>
<evidence type="ECO:0000313" key="2">
    <source>
        <dbReference type="Proteomes" id="UP000183812"/>
    </source>
</evidence>
<dbReference type="Proteomes" id="UP000183812">
    <property type="component" value="Unassembled WGS sequence"/>
</dbReference>
<sequence length="106" mass="11468">MLFPTYGRKRGSDAASAALMKHLRQVSADDKHVIHSLRHNMKDRLILAEVSSLDQNLILGHALGSVGDRVYGGDVAKLRQTTKAMKKALGVALTGEDESVQGGEEE</sequence>
<dbReference type="OrthoDB" id="7222937at2"/>
<dbReference type="EMBL" id="FNAY01000006">
    <property type="protein sequence ID" value="SDF07241.1"/>
    <property type="molecule type" value="Genomic_DNA"/>
</dbReference>
<accession>A0A1G7I3D3</accession>
<evidence type="ECO:0000313" key="1">
    <source>
        <dbReference type="EMBL" id="SDF07241.1"/>
    </source>
</evidence>
<name>A0A1G7I3D3_RHOCA</name>